<accession>H2C808</accession>
<dbReference type="HOGENOM" id="CLU_173769_0_0_2"/>
<dbReference type="Proteomes" id="UP000003980">
    <property type="component" value="Unassembled WGS sequence"/>
</dbReference>
<dbReference type="RefSeq" id="WP_009074524.1">
    <property type="nucleotide sequence ID" value="NZ_JH597770.1"/>
</dbReference>
<name>H2C808_9CREN</name>
<sequence>MRIVGKDVEMVKLVNWSKATELELNMGIGDIIKETEADVVLIPLGHKRLVEYIKSSDLDTSEPMIIRLEYSRSLIKEIERLKREGFLITVVIPNPNLSENKGKSLTTKK</sequence>
<dbReference type="eggNOG" id="arCOG10438">
    <property type="taxonomic scope" value="Archaea"/>
</dbReference>
<evidence type="ECO:0000313" key="1">
    <source>
        <dbReference type="EMBL" id="EHP68284.1"/>
    </source>
</evidence>
<gene>
    <name evidence="1" type="ORF">MetMK1DRAFT_00027090</name>
</gene>
<reference evidence="1 2" key="1">
    <citation type="submission" date="2012-01" db="EMBL/GenBank/DDBJ databases">
        <title>Improved High-Quality Draft sequence of Metallosphaera yellowstonensis MK1.</title>
        <authorList>
            <consortium name="US DOE Joint Genome Institute"/>
            <person name="Lucas S."/>
            <person name="Han J."/>
            <person name="Cheng J.-F."/>
            <person name="Goodwin L."/>
            <person name="Pitluck S."/>
            <person name="Peters L."/>
            <person name="Teshima H."/>
            <person name="Detter J.C."/>
            <person name="Han C."/>
            <person name="Tapia R."/>
            <person name="Land M."/>
            <person name="Hauser L."/>
            <person name="Kyrpides N."/>
            <person name="Kozubal M."/>
            <person name="Macur R.E."/>
            <person name="Jay Z."/>
            <person name="Inskeep W."/>
            <person name="Woyke T."/>
        </authorList>
    </citation>
    <scope>NUCLEOTIDE SEQUENCE [LARGE SCALE GENOMIC DNA]</scope>
    <source>
        <strain evidence="1 2">MK1</strain>
    </source>
</reference>
<dbReference type="EMBL" id="JH597770">
    <property type="protein sequence ID" value="EHP68284.1"/>
    <property type="molecule type" value="Genomic_DNA"/>
</dbReference>
<evidence type="ECO:0000313" key="2">
    <source>
        <dbReference type="Proteomes" id="UP000003980"/>
    </source>
</evidence>
<protein>
    <submittedName>
        <fullName evidence="1">Uncharacterized protein</fullName>
    </submittedName>
</protein>
<organism evidence="1 2">
    <name type="scientific">Metallosphaera yellowstonensis MK1</name>
    <dbReference type="NCBI Taxonomy" id="671065"/>
    <lineage>
        <taxon>Archaea</taxon>
        <taxon>Thermoproteota</taxon>
        <taxon>Thermoprotei</taxon>
        <taxon>Sulfolobales</taxon>
        <taxon>Sulfolobaceae</taxon>
        <taxon>Metallosphaera</taxon>
    </lineage>
</organism>
<dbReference type="AlphaFoldDB" id="H2C808"/>
<proteinExistence type="predicted"/>
<keyword evidence="2" id="KW-1185">Reference proteome</keyword>